<dbReference type="InterPro" id="IPR050179">
    <property type="entry name" value="Trans_hexapeptide_repeat"/>
</dbReference>
<reference evidence="1" key="1">
    <citation type="submission" date="2016-10" db="EMBL/GenBank/DDBJ databases">
        <authorList>
            <person name="de Groot N.N."/>
        </authorList>
    </citation>
    <scope>NUCLEOTIDE SEQUENCE</scope>
</reference>
<dbReference type="InterPro" id="IPR011004">
    <property type="entry name" value="Trimer_LpxA-like_sf"/>
</dbReference>
<evidence type="ECO:0000313" key="1">
    <source>
        <dbReference type="EMBL" id="SFV68246.1"/>
    </source>
</evidence>
<dbReference type="SUPFAM" id="SSF51161">
    <property type="entry name" value="Trimeric LpxA-like enzymes"/>
    <property type="match status" value="1"/>
</dbReference>
<accession>A0A1W1CR10</accession>
<proteinExistence type="predicted"/>
<dbReference type="Gene3D" id="2.160.10.10">
    <property type="entry name" value="Hexapeptide repeat proteins"/>
    <property type="match status" value="1"/>
</dbReference>
<gene>
    <name evidence="1" type="ORF">MNB_SV-14-511</name>
</gene>
<dbReference type="InterPro" id="IPR001451">
    <property type="entry name" value="Hexapep"/>
</dbReference>
<sequence length="162" mass="18026">MKLIELYYEKVLKKDVPYYAKYSLGKIVMKPIIKFFNLVIIPNTPFLRLRVMLYRLVGFKIGKNSDIGMKCYLDEINPSKLILKDNVTVSCGVYFTCHGKNQTHTKIVIEEGAYIGMRANILSGKNGITIGKNVIVGAGTLVNKSIPDNATVVGVPARIVSK</sequence>
<dbReference type="EC" id="2.3.1.30" evidence="1"/>
<protein>
    <submittedName>
        <fullName evidence="1">Serine acetyltransferase</fullName>
        <ecNumber evidence="1">2.3.1.30</ecNumber>
    </submittedName>
</protein>
<dbReference type="Pfam" id="PF14602">
    <property type="entry name" value="Hexapep_2"/>
    <property type="match status" value="1"/>
</dbReference>
<name>A0A1W1CR10_9ZZZZ</name>
<keyword evidence="1" id="KW-0012">Acyltransferase</keyword>
<dbReference type="PANTHER" id="PTHR43300">
    <property type="entry name" value="ACETYLTRANSFERASE"/>
    <property type="match status" value="1"/>
</dbReference>
<dbReference type="GO" id="GO:0009001">
    <property type="term" value="F:serine O-acetyltransferase activity"/>
    <property type="evidence" value="ECO:0007669"/>
    <property type="project" value="UniProtKB-EC"/>
</dbReference>
<dbReference type="AlphaFoldDB" id="A0A1W1CR10"/>
<dbReference type="CDD" id="cd04647">
    <property type="entry name" value="LbH_MAT_like"/>
    <property type="match status" value="1"/>
</dbReference>
<organism evidence="1">
    <name type="scientific">hydrothermal vent metagenome</name>
    <dbReference type="NCBI Taxonomy" id="652676"/>
    <lineage>
        <taxon>unclassified sequences</taxon>
        <taxon>metagenomes</taxon>
        <taxon>ecological metagenomes</taxon>
    </lineage>
</organism>
<keyword evidence="1" id="KW-0808">Transferase</keyword>
<dbReference type="EMBL" id="FPHN01000245">
    <property type="protein sequence ID" value="SFV68246.1"/>
    <property type="molecule type" value="Genomic_DNA"/>
</dbReference>